<feature type="transmembrane region" description="Helical" evidence="2">
    <location>
        <begin position="193"/>
        <end position="216"/>
    </location>
</feature>
<keyword evidence="2" id="KW-0812">Transmembrane</keyword>
<feature type="compositionally biased region" description="Basic and acidic residues" evidence="1">
    <location>
        <begin position="291"/>
        <end position="305"/>
    </location>
</feature>
<name>A0A934S8G7_9BACT</name>
<feature type="region of interest" description="Disordered" evidence="1">
    <location>
        <begin position="227"/>
        <end position="314"/>
    </location>
</feature>
<evidence type="ECO:0000256" key="2">
    <source>
        <dbReference type="SAM" id="Phobius"/>
    </source>
</evidence>
<feature type="compositionally biased region" description="Gly residues" evidence="1">
    <location>
        <begin position="231"/>
        <end position="255"/>
    </location>
</feature>
<keyword evidence="2" id="KW-1133">Transmembrane helix</keyword>
<dbReference type="AlphaFoldDB" id="A0A934S8G7"/>
<organism evidence="3 4">
    <name type="scientific">Luteolibacter pohnpeiensis</name>
    <dbReference type="NCBI Taxonomy" id="454153"/>
    <lineage>
        <taxon>Bacteria</taxon>
        <taxon>Pseudomonadati</taxon>
        <taxon>Verrucomicrobiota</taxon>
        <taxon>Verrucomicrobiia</taxon>
        <taxon>Verrucomicrobiales</taxon>
        <taxon>Verrucomicrobiaceae</taxon>
        <taxon>Luteolibacter</taxon>
    </lineage>
</organism>
<comment type="caution">
    <text evidence="3">The sequence shown here is derived from an EMBL/GenBank/DDBJ whole genome shotgun (WGS) entry which is preliminary data.</text>
</comment>
<evidence type="ECO:0000256" key="1">
    <source>
        <dbReference type="SAM" id="MobiDB-lite"/>
    </source>
</evidence>
<evidence type="ECO:0000313" key="3">
    <source>
        <dbReference type="EMBL" id="MBK1883738.1"/>
    </source>
</evidence>
<feature type="transmembrane region" description="Helical" evidence="2">
    <location>
        <begin position="144"/>
        <end position="161"/>
    </location>
</feature>
<dbReference type="Proteomes" id="UP000603141">
    <property type="component" value="Unassembled WGS sequence"/>
</dbReference>
<accession>A0A934S8G7</accession>
<feature type="transmembrane region" description="Helical" evidence="2">
    <location>
        <begin position="12"/>
        <end position="38"/>
    </location>
</feature>
<evidence type="ECO:0000313" key="4">
    <source>
        <dbReference type="Proteomes" id="UP000603141"/>
    </source>
</evidence>
<reference evidence="3" key="1">
    <citation type="submission" date="2021-01" db="EMBL/GenBank/DDBJ databases">
        <title>Modified the classification status of verrucomicrobia.</title>
        <authorList>
            <person name="Feng X."/>
        </authorList>
    </citation>
    <scope>NUCLEOTIDE SEQUENCE</scope>
    <source>
        <strain evidence="3">KCTC 22041</strain>
    </source>
</reference>
<keyword evidence="4" id="KW-1185">Reference proteome</keyword>
<proteinExistence type="predicted"/>
<dbReference type="PANTHER" id="PTHR34219">
    <property type="entry name" value="IRON-REGULATED INNER MEMBRANE PROTEIN-RELATED"/>
    <property type="match status" value="1"/>
</dbReference>
<dbReference type="Pfam" id="PF03929">
    <property type="entry name" value="PepSY_TM"/>
    <property type="match status" value="1"/>
</dbReference>
<sequence length="444" mass="48580">MSLPQTIRKGVFWAHLAIGLLAGVMVLSMSVTGILMVYERQIIEWVDGVTVKPSAEALPLESVIGDEFSKQVPPSSILLSSKPTEPIGLQYGREKTVYFDPYTGKSLGEGSQSASKFFHSVESWHRWLGQTGEKRTIGKSIVDSANLMFLFIVVSGLWLWFPRRWTKSGIKAITRIQPRLKGRAWEWNLHNVFGFWACIPLFIIVTTGTIMAFPWANALIFKAVGEEAPQGRGGPRGGKPGGRGEGARTEGGGTRNEGRGESRGEGRGPGERSERNERGGRGGRGEGQSRGQREGEGRGRGERGGLETQTGSGTVSLVGLNAAYQTVAKSNPDWETMRIEMLADHQAKFSVTDSHRGRPDRRQEVTMDLAKNQIVPVSASDKQSLGRQIRGWVRWVHTGEAGGWIGQTIAAFAAGSAAVLVWSGFALSWRRFFGKRKRSKAAMA</sequence>
<feature type="transmembrane region" description="Helical" evidence="2">
    <location>
        <begin position="404"/>
        <end position="429"/>
    </location>
</feature>
<feature type="compositionally biased region" description="Basic and acidic residues" evidence="1">
    <location>
        <begin position="256"/>
        <end position="284"/>
    </location>
</feature>
<gene>
    <name evidence="3" type="ORF">JIN85_15070</name>
</gene>
<dbReference type="InterPro" id="IPR005625">
    <property type="entry name" value="PepSY-ass_TM"/>
</dbReference>
<dbReference type="EMBL" id="JAENIJ010000026">
    <property type="protein sequence ID" value="MBK1883738.1"/>
    <property type="molecule type" value="Genomic_DNA"/>
</dbReference>
<protein>
    <submittedName>
        <fullName evidence="3">PepSY domain-containing protein</fullName>
    </submittedName>
</protein>
<keyword evidence="2" id="KW-0472">Membrane</keyword>